<evidence type="ECO:0000256" key="10">
    <source>
        <dbReference type="ARBA" id="ARBA00023201"/>
    </source>
</evidence>
<proteinExistence type="inferred from homology"/>
<dbReference type="EMBL" id="BMAO01002535">
    <property type="protein sequence ID" value="GFQ81439.1"/>
    <property type="molecule type" value="Genomic_DNA"/>
</dbReference>
<evidence type="ECO:0000256" key="13">
    <source>
        <dbReference type="SAM" id="Phobius"/>
    </source>
</evidence>
<organism evidence="14 15">
    <name type="scientific">Trichonephila clavata</name>
    <name type="common">Joro spider</name>
    <name type="synonym">Nephila clavata</name>
    <dbReference type="NCBI Taxonomy" id="2740835"/>
    <lineage>
        <taxon>Eukaryota</taxon>
        <taxon>Metazoa</taxon>
        <taxon>Ecdysozoa</taxon>
        <taxon>Arthropoda</taxon>
        <taxon>Chelicerata</taxon>
        <taxon>Arachnida</taxon>
        <taxon>Araneae</taxon>
        <taxon>Araneomorphae</taxon>
        <taxon>Entelegynae</taxon>
        <taxon>Araneoidea</taxon>
        <taxon>Nephilidae</taxon>
        <taxon>Trichonephila</taxon>
    </lineage>
</organism>
<keyword evidence="7" id="KW-0915">Sodium</keyword>
<evidence type="ECO:0000256" key="11">
    <source>
        <dbReference type="ARBA" id="ARBA00023303"/>
    </source>
</evidence>
<evidence type="ECO:0000313" key="14">
    <source>
        <dbReference type="EMBL" id="GFQ81439.1"/>
    </source>
</evidence>
<feature type="transmembrane region" description="Helical" evidence="13">
    <location>
        <begin position="44"/>
        <end position="66"/>
    </location>
</feature>
<dbReference type="PRINTS" id="PR01078">
    <property type="entry name" value="AMINACHANNEL"/>
</dbReference>
<evidence type="ECO:0000256" key="4">
    <source>
        <dbReference type="ARBA" id="ARBA00022461"/>
    </source>
</evidence>
<keyword evidence="6 13" id="KW-1133">Transmembrane helix</keyword>
<keyword evidence="9 13" id="KW-0472">Membrane</keyword>
<dbReference type="OrthoDB" id="10051479at2759"/>
<keyword evidence="4 12" id="KW-0894">Sodium channel</keyword>
<gene>
    <name evidence="14" type="primary">asic-1</name>
    <name evidence="14" type="ORF">TNCT_540921</name>
</gene>
<evidence type="ECO:0000313" key="15">
    <source>
        <dbReference type="Proteomes" id="UP000887116"/>
    </source>
</evidence>
<evidence type="ECO:0000256" key="8">
    <source>
        <dbReference type="ARBA" id="ARBA00023065"/>
    </source>
</evidence>
<keyword evidence="8 12" id="KW-0406">Ion transport</keyword>
<protein>
    <submittedName>
        <fullName evidence="14">Uncharacterized protein</fullName>
    </submittedName>
</protein>
<dbReference type="GO" id="GO:0015280">
    <property type="term" value="F:ligand-gated sodium channel activity"/>
    <property type="evidence" value="ECO:0007669"/>
    <property type="project" value="TreeGrafter"/>
</dbReference>
<keyword evidence="3 12" id="KW-0813">Transport</keyword>
<dbReference type="Gene3D" id="2.60.470.10">
    <property type="entry name" value="Acid-sensing ion channels like domains"/>
    <property type="match status" value="1"/>
</dbReference>
<evidence type="ECO:0000256" key="12">
    <source>
        <dbReference type="RuleBase" id="RU000679"/>
    </source>
</evidence>
<evidence type="ECO:0000256" key="1">
    <source>
        <dbReference type="ARBA" id="ARBA00004141"/>
    </source>
</evidence>
<evidence type="ECO:0000256" key="7">
    <source>
        <dbReference type="ARBA" id="ARBA00023053"/>
    </source>
</evidence>
<sequence length="492" mass="56066">MYTSSRKHPKTKYLEKRKFISILQQLLQNSSIQAVSKIGTSPNPFLKIIWMLILVGGLMVSFYQAFRFLNVFLQYPILVTLQIDQKQFLDFPAVTVCNLNRIKKKYLQCLNSNISVGLCDVHGFLPKDNAKPNLVMSERTGLHSCTSEFRGSSDAEKDNTIQFLKIYSALNSKERKKAGYKSEEFIKLCSFNGKSCSAEDFTEFHNLRYGNCFTFNKFYQNKSKPLTISQSGDQSGLVLVLDLLYLYYLNISSTIGARIIIHDPKAGPSPEETGINIAAGYETSLALTQTVITRLPAPYRDHCSEYKNENIWPYHESLNKCVRNCIQDNSFEVCGCADPTLPSMTSQNLCNLTDKSEMCCLDDIFLLLLEGNRTCDCPLPCSTIRYGEKVSVARWPSASSFFTGEAKNTYYPTNFRYFRRSQAKLKIFYSSLTQKNYVQRPMFHESEIYSHLGGDLGIWLGMSLMVTFEIFETVCLLVKLLINFLLRCSSNE</sequence>
<dbReference type="PANTHER" id="PTHR11690">
    <property type="entry name" value="AMILORIDE-SENSITIVE SODIUM CHANNEL-RELATED"/>
    <property type="match status" value="1"/>
</dbReference>
<dbReference type="Pfam" id="PF00858">
    <property type="entry name" value="ASC"/>
    <property type="match status" value="1"/>
</dbReference>
<comment type="caution">
    <text evidence="14">The sequence shown here is derived from an EMBL/GenBank/DDBJ whole genome shotgun (WGS) entry which is preliminary data.</text>
</comment>
<keyword evidence="11 12" id="KW-0407">Ion channel</keyword>
<dbReference type="PANTHER" id="PTHR11690:SF248">
    <property type="entry name" value="PICKPOCKET 17, ISOFORM A"/>
    <property type="match status" value="1"/>
</dbReference>
<dbReference type="Proteomes" id="UP000887116">
    <property type="component" value="Unassembled WGS sequence"/>
</dbReference>
<dbReference type="AlphaFoldDB" id="A0A8X6KQI5"/>
<dbReference type="GO" id="GO:0005886">
    <property type="term" value="C:plasma membrane"/>
    <property type="evidence" value="ECO:0007669"/>
    <property type="project" value="TreeGrafter"/>
</dbReference>
<name>A0A8X6KQI5_TRICU</name>
<evidence type="ECO:0000256" key="3">
    <source>
        <dbReference type="ARBA" id="ARBA00022448"/>
    </source>
</evidence>
<dbReference type="Gene3D" id="1.10.287.770">
    <property type="entry name" value="YojJ-like"/>
    <property type="match status" value="1"/>
</dbReference>
<comment type="similarity">
    <text evidence="2 12">Belongs to the amiloride-sensitive sodium channel (TC 1.A.6) family.</text>
</comment>
<keyword evidence="5 12" id="KW-0812">Transmembrane</keyword>
<keyword evidence="15" id="KW-1185">Reference proteome</keyword>
<evidence type="ECO:0000256" key="6">
    <source>
        <dbReference type="ARBA" id="ARBA00022989"/>
    </source>
</evidence>
<dbReference type="InterPro" id="IPR001873">
    <property type="entry name" value="ENaC"/>
</dbReference>
<reference evidence="14" key="1">
    <citation type="submission" date="2020-07" db="EMBL/GenBank/DDBJ databases">
        <title>Multicomponent nature underlies the extraordinary mechanical properties of spider dragline silk.</title>
        <authorList>
            <person name="Kono N."/>
            <person name="Nakamura H."/>
            <person name="Mori M."/>
            <person name="Yoshida Y."/>
            <person name="Ohtoshi R."/>
            <person name="Malay A.D."/>
            <person name="Moran D.A.P."/>
            <person name="Tomita M."/>
            <person name="Numata K."/>
            <person name="Arakawa K."/>
        </authorList>
    </citation>
    <scope>NUCLEOTIDE SEQUENCE</scope>
</reference>
<evidence type="ECO:0000256" key="5">
    <source>
        <dbReference type="ARBA" id="ARBA00022692"/>
    </source>
</evidence>
<evidence type="ECO:0000256" key="2">
    <source>
        <dbReference type="ARBA" id="ARBA00007193"/>
    </source>
</evidence>
<comment type="subcellular location">
    <subcellularLocation>
        <location evidence="1">Membrane</location>
        <topology evidence="1">Multi-pass membrane protein</topology>
    </subcellularLocation>
</comment>
<evidence type="ECO:0000256" key="9">
    <source>
        <dbReference type="ARBA" id="ARBA00023136"/>
    </source>
</evidence>
<accession>A0A8X6KQI5</accession>
<keyword evidence="10 12" id="KW-0739">Sodium transport</keyword>